<protein>
    <submittedName>
        <fullName evidence="1">Uncharacterized protein</fullName>
    </submittedName>
</protein>
<dbReference type="EMBL" id="CM042028">
    <property type="protein sequence ID" value="KAI3797183.1"/>
    <property type="molecule type" value="Genomic_DNA"/>
</dbReference>
<comment type="caution">
    <text evidence="1">The sequence shown here is derived from an EMBL/GenBank/DDBJ whole genome shotgun (WGS) entry which is preliminary data.</text>
</comment>
<accession>A0ACB9HMK8</accession>
<evidence type="ECO:0000313" key="2">
    <source>
        <dbReference type="Proteomes" id="UP001056120"/>
    </source>
</evidence>
<keyword evidence="2" id="KW-1185">Reference proteome</keyword>
<gene>
    <name evidence="1" type="ORF">L1987_32437</name>
</gene>
<organism evidence="1 2">
    <name type="scientific">Smallanthus sonchifolius</name>
    <dbReference type="NCBI Taxonomy" id="185202"/>
    <lineage>
        <taxon>Eukaryota</taxon>
        <taxon>Viridiplantae</taxon>
        <taxon>Streptophyta</taxon>
        <taxon>Embryophyta</taxon>
        <taxon>Tracheophyta</taxon>
        <taxon>Spermatophyta</taxon>
        <taxon>Magnoliopsida</taxon>
        <taxon>eudicotyledons</taxon>
        <taxon>Gunneridae</taxon>
        <taxon>Pentapetalae</taxon>
        <taxon>asterids</taxon>
        <taxon>campanulids</taxon>
        <taxon>Asterales</taxon>
        <taxon>Asteraceae</taxon>
        <taxon>Asteroideae</taxon>
        <taxon>Heliantheae alliance</taxon>
        <taxon>Millerieae</taxon>
        <taxon>Smallanthus</taxon>
    </lineage>
</organism>
<dbReference type="Proteomes" id="UP001056120">
    <property type="component" value="Linkage Group LG11"/>
</dbReference>
<evidence type="ECO:0000313" key="1">
    <source>
        <dbReference type="EMBL" id="KAI3797183.1"/>
    </source>
</evidence>
<name>A0ACB9HMK8_9ASTR</name>
<reference evidence="1 2" key="2">
    <citation type="journal article" date="2022" name="Mol. Ecol. Resour.">
        <title>The genomes of chicory, endive, great burdock and yacon provide insights into Asteraceae paleo-polyploidization history and plant inulin production.</title>
        <authorList>
            <person name="Fan W."/>
            <person name="Wang S."/>
            <person name="Wang H."/>
            <person name="Wang A."/>
            <person name="Jiang F."/>
            <person name="Liu H."/>
            <person name="Zhao H."/>
            <person name="Xu D."/>
            <person name="Zhang Y."/>
        </authorList>
    </citation>
    <scope>NUCLEOTIDE SEQUENCE [LARGE SCALE GENOMIC DNA]</scope>
    <source>
        <strain evidence="2">cv. Yunnan</strain>
        <tissue evidence="1">Leaves</tissue>
    </source>
</reference>
<reference evidence="2" key="1">
    <citation type="journal article" date="2022" name="Mol. Ecol. Resour.">
        <title>The genomes of chicory, endive, great burdock and yacon provide insights into Asteraceae palaeo-polyploidization history and plant inulin production.</title>
        <authorList>
            <person name="Fan W."/>
            <person name="Wang S."/>
            <person name="Wang H."/>
            <person name="Wang A."/>
            <person name="Jiang F."/>
            <person name="Liu H."/>
            <person name="Zhao H."/>
            <person name="Xu D."/>
            <person name="Zhang Y."/>
        </authorList>
    </citation>
    <scope>NUCLEOTIDE SEQUENCE [LARGE SCALE GENOMIC DNA]</scope>
    <source>
        <strain evidence="2">cv. Yunnan</strain>
    </source>
</reference>
<sequence length="735" mass="84278">MWGCNRIKYLFSPLMAKFLSNLEKINIAYCDGLEEVVSNRDDEAGDVEMTTSTTHPTTNFFPHLERVSLICLKNLKRIGGGATSTVFHQQFKSSHVRVVPWSLCQYSREMIISECESLMEVFESQGINYNNGGGGCITSTSMFFSGTDNTSLVIPRVENINVPQWFNLKKLEVESCNLLKYVFTFSTIESLKQLEDLVIWQCKAMGVIVRKEVEEERKVVKFPRLKSLYLSDLPNLKGFFLGINEFQWPLLEKVTFSKCLQMMVFTPGRSTTPKLKYIHTSLGKHSLECCHNFHVTTLHQTRLTSSGSTSLERLPWSFHNLIEMDMAGNHDWKVKCIIPSNELLQLQKLERMRVEECWSVEEVFEVEAMEGTTQTLVQIPNLAQLELKNLSSLKYIWKSNHHQRTLLEFPNLTTLSIHDCKKLKHVFTSSMVGSLKQLQDLHICSCNQLEVIVKEEEKEEERSEVFEVEAMEGITQIVVQIPNLTHLKLWSLSSLKYIWKSNHHQRTIVLKLPNLRTLAIDSCFNLNHVFISSMVGSLLQLQDLRISRCNQLEIIVKKEEEEESASELSLKGTKSGLQNVIEIPNLTLLELEFLKNLKYIWKSSHHGTILLFPNLITLSVVGCDTLKHVFTISMVSSLQKLQKLRISWCENMEVIVKEHEDEEESECDAKVKEIATLPCLKSLELTELQRLKAFCLGKDDFSCPSLHTLKIMECPEIKAFTKGHVDTPALNGFQF</sequence>
<proteinExistence type="predicted"/>